<evidence type="ECO:0000313" key="3">
    <source>
        <dbReference type="Proteomes" id="UP000321272"/>
    </source>
</evidence>
<sequence length="104" mass="11254">MKILTIKKIPMFAGALMMAALPLASQADSVAVNKHQDVNSQPLMNTGASVNSQQIDWSFHDLSGYSDGVAEAARRMIVKENQVTSFDAAGKYESATRVGHGQDW</sequence>
<gene>
    <name evidence="2" type="ORF">FGL86_04690</name>
</gene>
<dbReference type="RefSeq" id="WP_147183508.1">
    <property type="nucleotide sequence ID" value="NZ_CP042382.1"/>
</dbReference>
<dbReference type="AlphaFoldDB" id="A0A5B8STU0"/>
<dbReference type="EMBL" id="CP042382">
    <property type="protein sequence ID" value="QEA38443.1"/>
    <property type="molecule type" value="Genomic_DNA"/>
</dbReference>
<reference evidence="2 3" key="1">
    <citation type="submission" date="2019-06" db="EMBL/GenBank/DDBJ databases">
        <title>Genome analyses of bacteria isolated from kimchi.</title>
        <authorList>
            <person name="Lee S."/>
            <person name="Ahn S."/>
            <person name="Roh S."/>
        </authorList>
    </citation>
    <scope>NUCLEOTIDE SEQUENCE [LARGE SCALE GENOMIC DNA]</scope>
    <source>
        <strain evidence="2 3">CBA4606</strain>
    </source>
</reference>
<dbReference type="KEGG" id="paur:FGL86_04690"/>
<protein>
    <submittedName>
        <fullName evidence="2">Uncharacterized protein</fullName>
    </submittedName>
</protein>
<dbReference type="Proteomes" id="UP000321272">
    <property type="component" value="Chromosome"/>
</dbReference>
<evidence type="ECO:0000313" key="2">
    <source>
        <dbReference type="EMBL" id="QEA38443.1"/>
    </source>
</evidence>
<feature type="chain" id="PRO_5022771724" evidence="1">
    <location>
        <begin position="28"/>
        <end position="104"/>
    </location>
</feature>
<proteinExistence type="predicted"/>
<organism evidence="2 3">
    <name type="scientific">Pistricoccus aurantiacus</name>
    <dbReference type="NCBI Taxonomy" id="1883414"/>
    <lineage>
        <taxon>Bacteria</taxon>
        <taxon>Pseudomonadati</taxon>
        <taxon>Pseudomonadota</taxon>
        <taxon>Gammaproteobacteria</taxon>
        <taxon>Oceanospirillales</taxon>
        <taxon>Halomonadaceae</taxon>
        <taxon>Pistricoccus</taxon>
    </lineage>
</organism>
<accession>A0A5B8STU0</accession>
<feature type="signal peptide" evidence="1">
    <location>
        <begin position="1"/>
        <end position="27"/>
    </location>
</feature>
<evidence type="ECO:0000256" key="1">
    <source>
        <dbReference type="SAM" id="SignalP"/>
    </source>
</evidence>
<name>A0A5B8STU0_9GAMM</name>
<keyword evidence="1" id="KW-0732">Signal</keyword>
<keyword evidence="3" id="KW-1185">Reference proteome</keyword>